<feature type="domain" description="Methyl-accepting transducer" evidence="4">
    <location>
        <begin position="47"/>
        <end position="283"/>
    </location>
</feature>
<dbReference type="Gene3D" id="1.10.287.950">
    <property type="entry name" value="Methyl-accepting chemotaxis protein"/>
    <property type="match status" value="1"/>
</dbReference>
<dbReference type="PRINTS" id="PR00260">
    <property type="entry name" value="CHEMTRNSDUCR"/>
</dbReference>
<dbReference type="SMART" id="SM00283">
    <property type="entry name" value="MA"/>
    <property type="match status" value="1"/>
</dbReference>
<reference evidence="5 6" key="1">
    <citation type="submission" date="2016-05" db="EMBL/GenBank/DDBJ databases">
        <title>Microbial solvent formation.</title>
        <authorList>
            <person name="Poehlein A."/>
            <person name="Montoya Solano J.D."/>
            <person name="Flitsch S."/>
            <person name="Krabben P."/>
            <person name="Duerre P."/>
            <person name="Daniel R."/>
        </authorList>
    </citation>
    <scope>NUCLEOTIDE SEQUENCE [LARGE SCALE GENOMIC DNA]</scope>
    <source>
        <strain evidence="5 6">DSM 2619</strain>
    </source>
</reference>
<dbReference type="SUPFAM" id="SSF58104">
    <property type="entry name" value="Methyl-accepting chemotaxis protein (MCP) signaling domain"/>
    <property type="match status" value="1"/>
</dbReference>
<proteinExistence type="inferred from homology"/>
<dbReference type="Proteomes" id="UP000190890">
    <property type="component" value="Unassembled WGS sequence"/>
</dbReference>
<protein>
    <submittedName>
        <fullName evidence="5">Methyl-accepting chemotaxis protein 4</fullName>
    </submittedName>
</protein>
<evidence type="ECO:0000256" key="2">
    <source>
        <dbReference type="ARBA" id="ARBA00029447"/>
    </source>
</evidence>
<dbReference type="GO" id="GO:0016020">
    <property type="term" value="C:membrane"/>
    <property type="evidence" value="ECO:0007669"/>
    <property type="project" value="InterPro"/>
</dbReference>
<dbReference type="AlphaFoldDB" id="A0A1S8TBY9"/>
<organism evidence="5 6">
    <name type="scientific">Clostridium puniceum</name>
    <dbReference type="NCBI Taxonomy" id="29367"/>
    <lineage>
        <taxon>Bacteria</taxon>
        <taxon>Bacillati</taxon>
        <taxon>Bacillota</taxon>
        <taxon>Clostridia</taxon>
        <taxon>Eubacteriales</taxon>
        <taxon>Clostridiaceae</taxon>
        <taxon>Clostridium</taxon>
    </lineage>
</organism>
<comment type="caution">
    <text evidence="5">The sequence shown here is derived from an EMBL/GenBank/DDBJ whole genome shotgun (WGS) entry which is preliminary data.</text>
</comment>
<dbReference type="GO" id="GO:0004888">
    <property type="term" value="F:transmembrane signaling receptor activity"/>
    <property type="evidence" value="ECO:0007669"/>
    <property type="project" value="InterPro"/>
</dbReference>
<evidence type="ECO:0000259" key="4">
    <source>
        <dbReference type="PROSITE" id="PS50111"/>
    </source>
</evidence>
<dbReference type="EMBL" id="LZZM01000188">
    <property type="protein sequence ID" value="OOM75256.1"/>
    <property type="molecule type" value="Genomic_DNA"/>
</dbReference>
<keyword evidence="6" id="KW-1185">Reference proteome</keyword>
<dbReference type="RefSeq" id="WP_077848416.1">
    <property type="nucleotide sequence ID" value="NZ_LZZM01000188.1"/>
</dbReference>
<dbReference type="Pfam" id="PF00015">
    <property type="entry name" value="MCPsignal"/>
    <property type="match status" value="1"/>
</dbReference>
<dbReference type="PROSITE" id="PS50111">
    <property type="entry name" value="CHEMOTAXIS_TRANSDUC_2"/>
    <property type="match status" value="1"/>
</dbReference>
<dbReference type="InterPro" id="IPR004089">
    <property type="entry name" value="MCPsignal_dom"/>
</dbReference>
<evidence type="ECO:0000313" key="6">
    <source>
        <dbReference type="Proteomes" id="UP000190890"/>
    </source>
</evidence>
<dbReference type="GO" id="GO:0007165">
    <property type="term" value="P:signal transduction"/>
    <property type="evidence" value="ECO:0007669"/>
    <property type="project" value="UniProtKB-KW"/>
</dbReference>
<gene>
    <name evidence="5" type="primary">mcp4_6</name>
    <name evidence="5" type="ORF">CLPUN_33860</name>
</gene>
<dbReference type="PANTHER" id="PTHR32089:SF112">
    <property type="entry name" value="LYSOZYME-LIKE PROTEIN-RELATED"/>
    <property type="match status" value="1"/>
</dbReference>
<evidence type="ECO:0000256" key="1">
    <source>
        <dbReference type="ARBA" id="ARBA00023224"/>
    </source>
</evidence>
<name>A0A1S8TBY9_9CLOT</name>
<comment type="similarity">
    <text evidence="2">Belongs to the methyl-accepting chemotaxis (MCP) protein family.</text>
</comment>
<accession>A0A1S8TBY9</accession>
<dbReference type="GO" id="GO:0006935">
    <property type="term" value="P:chemotaxis"/>
    <property type="evidence" value="ECO:0007669"/>
    <property type="project" value="InterPro"/>
</dbReference>
<dbReference type="InterPro" id="IPR004090">
    <property type="entry name" value="Chemotax_Me-accpt_rcpt"/>
</dbReference>
<sequence length="323" mass="35889">MFKISNKDKIEKIKSSESKVNTEIKSEEKGFLYAKEVFELNSQIQSNIDILVHEEGDMTHGLNTLLKGAEYTTQETEQVNEYLQSLSHNSDKTKKLVDGVVVSLDNSQKEIENAKNEFCDLINQVGSVSQVFEELLNLISDIQQYYNSIQGFATMITGIAKQTNLLSLNASIEAARVGEAGKGFTVVANEIKKLSVDTQENAKDIMNSLQMLTTSMEQLVNKSNEGSGVITKATEIIEGSSSILDRIVDAELGVYKNVAEVQDSQSNNLHGIKEISISLTNLVNKSKAENQQLETIIYGIQKKADCYMHILNNLNQIKILENE</sequence>
<evidence type="ECO:0000256" key="3">
    <source>
        <dbReference type="PROSITE-ProRule" id="PRU00284"/>
    </source>
</evidence>
<keyword evidence="1 3" id="KW-0807">Transducer</keyword>
<dbReference type="STRING" id="29367.CLPUN_33860"/>
<dbReference type="OrthoDB" id="9816519at2"/>
<evidence type="ECO:0000313" key="5">
    <source>
        <dbReference type="EMBL" id="OOM75256.1"/>
    </source>
</evidence>
<dbReference type="PANTHER" id="PTHR32089">
    <property type="entry name" value="METHYL-ACCEPTING CHEMOTAXIS PROTEIN MCPB"/>
    <property type="match status" value="1"/>
</dbReference>